<keyword evidence="9" id="KW-1185">Reference proteome</keyword>
<keyword evidence="1" id="KW-0479">Metal-binding</keyword>
<evidence type="ECO:0000256" key="3">
    <source>
        <dbReference type="ARBA" id="ARBA00022833"/>
    </source>
</evidence>
<dbReference type="EMBL" id="AMQN01008081">
    <property type="status" value="NOT_ANNOTATED_CDS"/>
    <property type="molecule type" value="Genomic_DNA"/>
</dbReference>
<evidence type="ECO:0000256" key="5">
    <source>
        <dbReference type="PROSITE-ProRule" id="PRU00042"/>
    </source>
</evidence>
<protein>
    <recommendedName>
        <fullName evidence="6">C2H2-type domain-containing protein</fullName>
    </recommendedName>
</protein>
<dbReference type="Gene3D" id="3.30.160.60">
    <property type="entry name" value="Classic Zinc Finger"/>
    <property type="match status" value="2"/>
</dbReference>
<dbReference type="FunCoup" id="R7UEW9">
    <property type="interactions" value="1493"/>
</dbReference>
<feature type="domain" description="C2H2-type" evidence="6">
    <location>
        <begin position="194"/>
        <end position="223"/>
    </location>
</feature>
<proteinExistence type="inferred from homology"/>
<name>R7UEW9_CAPTE</name>
<dbReference type="Proteomes" id="UP000014760">
    <property type="component" value="Unassembled WGS sequence"/>
</dbReference>
<dbReference type="Pfam" id="PF12756">
    <property type="entry name" value="zf-C2H2_2"/>
    <property type="match status" value="2"/>
</dbReference>
<evidence type="ECO:0000313" key="9">
    <source>
        <dbReference type="Proteomes" id="UP000014760"/>
    </source>
</evidence>
<dbReference type="InterPro" id="IPR041661">
    <property type="entry name" value="ZN622/Rei1/Reh1_Znf-C2H2"/>
</dbReference>
<dbReference type="SMART" id="SM00355">
    <property type="entry name" value="ZnF_C2H2"/>
    <property type="match status" value="5"/>
</dbReference>
<evidence type="ECO:0000313" key="7">
    <source>
        <dbReference type="EMBL" id="ELU04760.1"/>
    </source>
</evidence>
<dbReference type="EnsemblMetazoa" id="CapteT91094">
    <property type="protein sequence ID" value="CapteP91094"/>
    <property type="gene ID" value="CapteG91094"/>
</dbReference>
<gene>
    <name evidence="7" type="ORF">CAPTEDRAFT_91094</name>
</gene>
<dbReference type="OrthoDB" id="278606at2759"/>
<dbReference type="SUPFAM" id="SSF57667">
    <property type="entry name" value="beta-beta-alpha zinc fingers"/>
    <property type="match status" value="2"/>
</dbReference>
<dbReference type="EMBL" id="KB302153">
    <property type="protein sequence ID" value="ELU04760.1"/>
    <property type="molecule type" value="Genomic_DNA"/>
</dbReference>
<dbReference type="STRING" id="283909.R7UEW9"/>
<evidence type="ECO:0000256" key="2">
    <source>
        <dbReference type="ARBA" id="ARBA00022771"/>
    </source>
</evidence>
<dbReference type="HOGENOM" id="CLU_033436_0_0_1"/>
<evidence type="ECO:0000259" key="6">
    <source>
        <dbReference type="PROSITE" id="PS50157"/>
    </source>
</evidence>
<comment type="similarity">
    <text evidence="4">Belongs to the ZNF277 family.</text>
</comment>
<evidence type="ECO:0000256" key="1">
    <source>
        <dbReference type="ARBA" id="ARBA00022723"/>
    </source>
</evidence>
<dbReference type="InterPro" id="IPR040048">
    <property type="entry name" value="ZNF277"/>
</dbReference>
<dbReference type="InterPro" id="IPR036236">
    <property type="entry name" value="Znf_C2H2_sf"/>
</dbReference>
<reference evidence="9" key="1">
    <citation type="submission" date="2012-12" db="EMBL/GenBank/DDBJ databases">
        <authorList>
            <person name="Hellsten U."/>
            <person name="Grimwood J."/>
            <person name="Chapman J.A."/>
            <person name="Shapiro H."/>
            <person name="Aerts A."/>
            <person name="Otillar R.P."/>
            <person name="Terry A.Y."/>
            <person name="Boore J.L."/>
            <person name="Simakov O."/>
            <person name="Marletaz F."/>
            <person name="Cho S.-J."/>
            <person name="Edsinger-Gonzales E."/>
            <person name="Havlak P."/>
            <person name="Kuo D.-H."/>
            <person name="Larsson T."/>
            <person name="Lv J."/>
            <person name="Arendt D."/>
            <person name="Savage R."/>
            <person name="Osoegawa K."/>
            <person name="de Jong P."/>
            <person name="Lindberg D.R."/>
            <person name="Seaver E.C."/>
            <person name="Weisblat D.A."/>
            <person name="Putnam N.H."/>
            <person name="Grigoriev I.V."/>
            <person name="Rokhsar D.S."/>
        </authorList>
    </citation>
    <scope>NUCLEOTIDE SEQUENCE</scope>
    <source>
        <strain evidence="9">I ESC-2004</strain>
    </source>
</reference>
<dbReference type="PROSITE" id="PS00028">
    <property type="entry name" value="ZINC_FINGER_C2H2_1"/>
    <property type="match status" value="2"/>
</dbReference>
<evidence type="ECO:0000313" key="8">
    <source>
        <dbReference type="EnsemblMetazoa" id="CapteP91094"/>
    </source>
</evidence>
<keyword evidence="3" id="KW-0862">Zinc</keyword>
<dbReference type="PANTHER" id="PTHR13267">
    <property type="entry name" value="ZINC FINGER PROTEIN 277"/>
    <property type="match status" value="1"/>
</dbReference>
<evidence type="ECO:0000256" key="4">
    <source>
        <dbReference type="ARBA" id="ARBA00034119"/>
    </source>
</evidence>
<accession>R7UEW9</accession>
<reference evidence="7 9" key="2">
    <citation type="journal article" date="2013" name="Nature">
        <title>Insights into bilaterian evolution from three spiralian genomes.</title>
        <authorList>
            <person name="Simakov O."/>
            <person name="Marletaz F."/>
            <person name="Cho S.J."/>
            <person name="Edsinger-Gonzales E."/>
            <person name="Havlak P."/>
            <person name="Hellsten U."/>
            <person name="Kuo D.H."/>
            <person name="Larsson T."/>
            <person name="Lv J."/>
            <person name="Arendt D."/>
            <person name="Savage R."/>
            <person name="Osoegawa K."/>
            <person name="de Jong P."/>
            <person name="Grimwood J."/>
            <person name="Chapman J.A."/>
            <person name="Shapiro H."/>
            <person name="Aerts A."/>
            <person name="Otillar R.P."/>
            <person name="Terry A.Y."/>
            <person name="Boore J.L."/>
            <person name="Grigoriev I.V."/>
            <person name="Lindberg D.R."/>
            <person name="Seaver E.C."/>
            <person name="Weisblat D.A."/>
            <person name="Putnam N.H."/>
            <person name="Rokhsar D.S."/>
        </authorList>
    </citation>
    <scope>NUCLEOTIDE SEQUENCE</scope>
    <source>
        <strain evidence="7 9">I ESC-2004</strain>
    </source>
</reference>
<dbReference type="GO" id="GO:0008270">
    <property type="term" value="F:zinc ion binding"/>
    <property type="evidence" value="ECO:0007669"/>
    <property type="project" value="UniProtKB-KW"/>
</dbReference>
<dbReference type="PROSITE" id="PS50157">
    <property type="entry name" value="ZINC_FINGER_C2H2_2"/>
    <property type="match status" value="2"/>
</dbReference>
<reference evidence="8" key="3">
    <citation type="submission" date="2015-06" db="UniProtKB">
        <authorList>
            <consortium name="EnsemblMetazoa"/>
        </authorList>
    </citation>
    <scope>IDENTIFICATION</scope>
</reference>
<sequence length="426" mass="49836">MATSCNESLTLSPPTNDRRDLRQPDAPCLMCDFSFCVEETPDKYLLHLITEHKIVISDVKLIADFVKYTTYWKDRFFKGQLVDFCSVIQTNSLETDTDPSEFYYLLCDTLPEDKELRIRLQKEKLEEVLNQQKFEREDPNFEHMCLFCREIFTGNRNELFEHMANDHSFSIGHSDNLVYTTELLDHLDEKLHSLQCLFCDKIFKDRSVLKEHMRKKQHKRINPKNTKYDKYYIINYLELGKNWESLQSEEDQEIEESEADDWSDWNECAGSHVVCLLCEHTSNSSSSLIAHMKDAHHLDLDAMKEGLNFYQQVKLINFIRRQTHQRICFFCDEEFASKEGLQRHLVESSHVSMTPASEAWDQPQYFFPTYEDDNLLCLLEDSSDVMEGGTVAMATRDTVVVAEDFPLTDSILNEHPELLSQEFGSS</sequence>
<dbReference type="InterPro" id="IPR013087">
    <property type="entry name" value="Znf_C2H2_type"/>
</dbReference>
<organism evidence="7">
    <name type="scientific">Capitella teleta</name>
    <name type="common">Polychaete worm</name>
    <dbReference type="NCBI Taxonomy" id="283909"/>
    <lineage>
        <taxon>Eukaryota</taxon>
        <taxon>Metazoa</taxon>
        <taxon>Spiralia</taxon>
        <taxon>Lophotrochozoa</taxon>
        <taxon>Annelida</taxon>
        <taxon>Polychaeta</taxon>
        <taxon>Sedentaria</taxon>
        <taxon>Scolecida</taxon>
        <taxon>Capitellidae</taxon>
        <taxon>Capitella</taxon>
    </lineage>
</organism>
<dbReference type="AlphaFoldDB" id="R7UEW9"/>
<keyword evidence="2 5" id="KW-0863">Zinc-finger</keyword>
<dbReference type="OMA" id="WDKPEFF"/>
<dbReference type="PANTHER" id="PTHR13267:SF3">
    <property type="entry name" value="ZINC FINGER PROTEIN 277"/>
    <property type="match status" value="1"/>
</dbReference>
<feature type="domain" description="C2H2-type" evidence="6">
    <location>
        <begin position="326"/>
        <end position="355"/>
    </location>
</feature>